<evidence type="ECO:0000313" key="2">
    <source>
        <dbReference type="Proteomes" id="UP000236884"/>
    </source>
</evidence>
<name>A0A0S3PZY9_9BRAD</name>
<protein>
    <submittedName>
        <fullName evidence="1">Uncharacterized protein</fullName>
    </submittedName>
</protein>
<proteinExistence type="predicted"/>
<evidence type="ECO:0000313" key="1">
    <source>
        <dbReference type="EMBL" id="BAT61514.1"/>
    </source>
</evidence>
<dbReference type="AlphaFoldDB" id="A0A0S3PZY9"/>
<keyword evidence="2" id="KW-1185">Reference proteome</keyword>
<organism evidence="1 2">
    <name type="scientific">Variibacter gotjawalensis</name>
    <dbReference type="NCBI Taxonomy" id="1333996"/>
    <lineage>
        <taxon>Bacteria</taxon>
        <taxon>Pseudomonadati</taxon>
        <taxon>Pseudomonadota</taxon>
        <taxon>Alphaproteobacteria</taxon>
        <taxon>Hyphomicrobiales</taxon>
        <taxon>Nitrobacteraceae</taxon>
        <taxon>Variibacter</taxon>
    </lineage>
</organism>
<dbReference type="Proteomes" id="UP000236884">
    <property type="component" value="Chromosome"/>
</dbReference>
<dbReference type="KEGG" id="vgo:GJW-30_1_04071"/>
<sequence>MAKSVVCLLRDGRSRVGTLVSPLVRRTFGAFCLGPLTGLATGRKGLLPPISAEFLSVFVKRNEKRACTNMSSEHTACTGADKATSLACPEDVCSTMNAEWRTASVNDALQNVLVVTDADAVVSVFS</sequence>
<dbReference type="EMBL" id="AP014946">
    <property type="protein sequence ID" value="BAT61514.1"/>
    <property type="molecule type" value="Genomic_DNA"/>
</dbReference>
<reference evidence="1 2" key="1">
    <citation type="submission" date="2015-08" db="EMBL/GenBank/DDBJ databases">
        <title>Investigation of the bacterial diversity of lava forest soil.</title>
        <authorList>
            <person name="Lee J.S."/>
        </authorList>
    </citation>
    <scope>NUCLEOTIDE SEQUENCE [LARGE SCALE GENOMIC DNA]</scope>
    <source>
        <strain evidence="1 2">GJW-30</strain>
    </source>
</reference>
<gene>
    <name evidence="1" type="ORF">GJW-30_1_04071</name>
</gene>
<dbReference type="OrthoDB" id="241638at2"/>
<accession>A0A0S3PZY9</accession>